<feature type="transmembrane region" description="Helical" evidence="1">
    <location>
        <begin position="334"/>
        <end position="354"/>
    </location>
</feature>
<feature type="transmembrane region" description="Helical" evidence="1">
    <location>
        <begin position="7"/>
        <end position="24"/>
    </location>
</feature>
<dbReference type="OrthoDB" id="1083229at2"/>
<evidence type="ECO:0000313" key="2">
    <source>
        <dbReference type="EMBL" id="TYB79042.1"/>
    </source>
</evidence>
<evidence type="ECO:0008006" key="4">
    <source>
        <dbReference type="Google" id="ProtNLM"/>
    </source>
</evidence>
<proteinExistence type="predicted"/>
<feature type="transmembrane region" description="Helical" evidence="1">
    <location>
        <begin position="30"/>
        <end position="48"/>
    </location>
</feature>
<dbReference type="AlphaFoldDB" id="A0A5D0RC01"/>
<gene>
    <name evidence="2" type="ORF">ES674_04495</name>
</gene>
<feature type="transmembrane region" description="Helical" evidence="1">
    <location>
        <begin position="84"/>
        <end position="101"/>
    </location>
</feature>
<protein>
    <recommendedName>
        <fullName evidence="4">O-antigen ligase family protein</fullName>
    </recommendedName>
</protein>
<feature type="transmembrane region" description="Helical" evidence="1">
    <location>
        <begin position="217"/>
        <end position="235"/>
    </location>
</feature>
<accession>A0A5D0RC01</accession>
<evidence type="ECO:0000313" key="3">
    <source>
        <dbReference type="Proteomes" id="UP000323720"/>
    </source>
</evidence>
<dbReference type="EMBL" id="VSKK01000001">
    <property type="protein sequence ID" value="TYB79042.1"/>
    <property type="molecule type" value="Genomic_DNA"/>
</dbReference>
<feature type="transmembrane region" description="Helical" evidence="1">
    <location>
        <begin position="188"/>
        <end position="205"/>
    </location>
</feature>
<feature type="transmembrane region" description="Helical" evidence="1">
    <location>
        <begin position="113"/>
        <end position="131"/>
    </location>
</feature>
<feature type="transmembrane region" description="Helical" evidence="1">
    <location>
        <begin position="151"/>
        <end position="181"/>
    </location>
</feature>
<keyword evidence="3" id="KW-1185">Reference proteome</keyword>
<keyword evidence="1" id="KW-0812">Transmembrane</keyword>
<organism evidence="2 3">
    <name type="scientific">Bizionia myxarmorum</name>
    <dbReference type="NCBI Taxonomy" id="291186"/>
    <lineage>
        <taxon>Bacteria</taxon>
        <taxon>Pseudomonadati</taxon>
        <taxon>Bacteroidota</taxon>
        <taxon>Flavobacteriia</taxon>
        <taxon>Flavobacteriales</taxon>
        <taxon>Flavobacteriaceae</taxon>
        <taxon>Bizionia</taxon>
    </lineage>
</organism>
<reference evidence="2 3" key="1">
    <citation type="submission" date="2019-08" db="EMBL/GenBank/DDBJ databases">
        <title>Genomes of Antarctic Bizionia species.</title>
        <authorList>
            <person name="Bowman J.P."/>
        </authorList>
    </citation>
    <scope>NUCLEOTIDE SEQUENCE [LARGE SCALE GENOMIC DNA]</scope>
    <source>
        <strain evidence="2 3">ADA-4</strain>
    </source>
</reference>
<feature type="transmembrane region" description="Helical" evidence="1">
    <location>
        <begin position="300"/>
        <end position="319"/>
    </location>
</feature>
<sequence length="375" mass="43100">MLKDKYICNFLLILVLLYYGQGIVYPMGSVLSQASLLILMLASIVYFIKELFLEKLKISLFVKAWTALLLLNVIGFFLKGKFESFGALQSILLNMLPFYTFHYFSRKDVLTKNNLITLLVLLLPIFIYKFIQSNIELQALKNREDVVDNTIYMFLGLIPFAFLFKRKLFSLITLLVLWIIIVQSSKRAAIICGAYGVLLFYYYQLKTVNKKHQLLNYIFTISVIFGLSYLGYNYLMTNDYILLRLEYMYEGSSSGRDRLNEIVFAAWYESNNYITLLFGNGFATSGDVTINVSHNDWLDLLASFGLLGFGLYATLFYSSLKEIISGNWILNKKVAFMCLMGIGLVTSLTSRWYGSSFGYSQMLLLPYLLATKNKN</sequence>
<name>A0A5D0RC01_9FLAO</name>
<keyword evidence="1" id="KW-1133">Transmembrane helix</keyword>
<dbReference type="RefSeq" id="WP_148402778.1">
    <property type="nucleotide sequence ID" value="NZ_VSKK01000001.1"/>
</dbReference>
<comment type="caution">
    <text evidence="2">The sequence shown here is derived from an EMBL/GenBank/DDBJ whole genome shotgun (WGS) entry which is preliminary data.</text>
</comment>
<feature type="transmembrane region" description="Helical" evidence="1">
    <location>
        <begin position="60"/>
        <end position="78"/>
    </location>
</feature>
<dbReference type="Proteomes" id="UP000323720">
    <property type="component" value="Unassembled WGS sequence"/>
</dbReference>
<evidence type="ECO:0000256" key="1">
    <source>
        <dbReference type="SAM" id="Phobius"/>
    </source>
</evidence>
<keyword evidence="1" id="KW-0472">Membrane</keyword>